<dbReference type="eggNOG" id="KOG0017">
    <property type="taxonomic scope" value="Eukaryota"/>
</dbReference>
<dbReference type="EnsemblMetazoa" id="SMAR001106-RA">
    <property type="protein sequence ID" value="SMAR001106-PA"/>
    <property type="gene ID" value="SMAR001106"/>
</dbReference>
<evidence type="ECO:0000256" key="3">
    <source>
        <dbReference type="SAM" id="MobiDB-lite"/>
    </source>
</evidence>
<protein>
    <recommendedName>
        <fullName evidence="4">CCHC-type domain-containing protein</fullName>
    </recommendedName>
</protein>
<dbReference type="Gene3D" id="4.10.60.10">
    <property type="entry name" value="Zinc finger, CCHC-type"/>
    <property type="match status" value="1"/>
</dbReference>
<dbReference type="PROSITE" id="PS50158">
    <property type="entry name" value="ZF_CCHC"/>
    <property type="match status" value="2"/>
</dbReference>
<dbReference type="PhylomeDB" id="T1IJN6"/>
<evidence type="ECO:0000259" key="4">
    <source>
        <dbReference type="PROSITE" id="PS50158"/>
    </source>
</evidence>
<dbReference type="InterPro" id="IPR001878">
    <property type="entry name" value="Znf_CCHC"/>
</dbReference>
<feature type="region of interest" description="Disordered" evidence="3">
    <location>
        <begin position="344"/>
        <end position="378"/>
    </location>
</feature>
<dbReference type="SUPFAM" id="SSF57756">
    <property type="entry name" value="Retrovirus zinc finger-like domains"/>
    <property type="match status" value="1"/>
</dbReference>
<dbReference type="STRING" id="126957.T1IJN6"/>
<evidence type="ECO:0000256" key="2">
    <source>
        <dbReference type="SAM" id="Coils"/>
    </source>
</evidence>
<keyword evidence="6" id="KW-1185">Reference proteome</keyword>
<feature type="compositionally biased region" description="Basic residues" evidence="3">
    <location>
        <begin position="353"/>
        <end position="370"/>
    </location>
</feature>
<reference evidence="5" key="2">
    <citation type="submission" date="2015-02" db="UniProtKB">
        <authorList>
            <consortium name="EnsemblMetazoa"/>
        </authorList>
    </citation>
    <scope>IDENTIFICATION</scope>
</reference>
<feature type="coiled-coil region" evidence="2">
    <location>
        <begin position="208"/>
        <end position="235"/>
    </location>
</feature>
<keyword evidence="2" id="KW-0175">Coiled coil</keyword>
<dbReference type="InterPro" id="IPR036875">
    <property type="entry name" value="Znf_CCHC_sf"/>
</dbReference>
<keyword evidence="1" id="KW-0863">Zinc-finger</keyword>
<feature type="region of interest" description="Disordered" evidence="3">
    <location>
        <begin position="80"/>
        <end position="107"/>
    </location>
</feature>
<dbReference type="Proteomes" id="UP000014500">
    <property type="component" value="Unassembled WGS sequence"/>
</dbReference>
<dbReference type="PANTHER" id="PTHR47481:SF31">
    <property type="entry name" value="OS01G0873500 PROTEIN"/>
    <property type="match status" value="1"/>
</dbReference>
<dbReference type="SMART" id="SM00343">
    <property type="entry name" value="ZnF_C2HC"/>
    <property type="match status" value="2"/>
</dbReference>
<dbReference type="HOGENOM" id="CLU_515450_0_0_1"/>
<sequence length="529" mass="61599">MTNHIAFVRKDIRWLNQSKTAEQEKSTWRRIKRSIEEKLQSSNTSEIEHLDAIEENNDDQSQDDSQDELDFQGEQNELIAVKNDEENSESDSSENNSAKSETMMADSSHFDVKDRLTRKNYFIWESRVKGLLKGKDVWINMMDEQEPYKPIQGEANYDALQKKWREWNKQNSIAYNIILNTMTSELVGIYAKHEHAKELWEARSNFTENDKNEKVEEYFDRAESLNQKCAELGKKFETYEFKHYLVEGVRSEFEVTLKAICANKALTANEIREILRREEDRNGEEHEKQKSKTSEYAMKAKERNYKNKPKCYKCGKFGHISRECYGETKCYNCNNFGHYAKDCEKPKSESKEHHRGRGRGNFRGRGRGHSSGKQETSMMAEEVEMAMVAEKIEIAMVLTEKEKKITNKSDEIEEISEATDEKSMESLWLLDSGSTSHMTSREDYYSMLDKGEKGIKVAKKGKLKKAEIVNNDGKVVLIAKREGNKFIVRATIKPEDESAMKATKSGKIWHERMGHLNYRTMKEMESEQL</sequence>
<feature type="domain" description="CCHC-type" evidence="4">
    <location>
        <begin position="310"/>
        <end position="324"/>
    </location>
</feature>
<evidence type="ECO:0000256" key="1">
    <source>
        <dbReference type="PROSITE-ProRule" id="PRU00047"/>
    </source>
</evidence>
<evidence type="ECO:0000313" key="6">
    <source>
        <dbReference type="Proteomes" id="UP000014500"/>
    </source>
</evidence>
<organism evidence="5 6">
    <name type="scientific">Strigamia maritima</name>
    <name type="common">European centipede</name>
    <name type="synonym">Geophilus maritimus</name>
    <dbReference type="NCBI Taxonomy" id="126957"/>
    <lineage>
        <taxon>Eukaryota</taxon>
        <taxon>Metazoa</taxon>
        <taxon>Ecdysozoa</taxon>
        <taxon>Arthropoda</taxon>
        <taxon>Myriapoda</taxon>
        <taxon>Chilopoda</taxon>
        <taxon>Pleurostigmophora</taxon>
        <taxon>Geophilomorpha</taxon>
        <taxon>Linotaeniidae</taxon>
        <taxon>Strigamia</taxon>
    </lineage>
</organism>
<feature type="compositionally biased region" description="Acidic residues" evidence="3">
    <location>
        <begin position="53"/>
        <end position="68"/>
    </location>
</feature>
<keyword evidence="1" id="KW-0862">Zinc</keyword>
<dbReference type="Pfam" id="PF00098">
    <property type="entry name" value="zf-CCHC"/>
    <property type="match status" value="2"/>
</dbReference>
<keyword evidence="1" id="KW-0479">Metal-binding</keyword>
<feature type="region of interest" description="Disordered" evidence="3">
    <location>
        <begin position="277"/>
        <end position="297"/>
    </location>
</feature>
<dbReference type="PANTHER" id="PTHR47481">
    <property type="match status" value="1"/>
</dbReference>
<name>T1IJN6_STRMM</name>
<accession>T1IJN6</accession>
<dbReference type="GO" id="GO:0003676">
    <property type="term" value="F:nucleic acid binding"/>
    <property type="evidence" value="ECO:0007669"/>
    <property type="project" value="InterPro"/>
</dbReference>
<dbReference type="EMBL" id="JH430320">
    <property type="status" value="NOT_ANNOTATED_CDS"/>
    <property type="molecule type" value="Genomic_DNA"/>
</dbReference>
<reference evidence="6" key="1">
    <citation type="submission" date="2011-05" db="EMBL/GenBank/DDBJ databases">
        <authorList>
            <person name="Richards S.R."/>
            <person name="Qu J."/>
            <person name="Jiang H."/>
            <person name="Jhangiani S.N."/>
            <person name="Agravi P."/>
            <person name="Goodspeed R."/>
            <person name="Gross S."/>
            <person name="Mandapat C."/>
            <person name="Jackson L."/>
            <person name="Mathew T."/>
            <person name="Pu L."/>
            <person name="Thornton R."/>
            <person name="Saada N."/>
            <person name="Wilczek-Boney K.B."/>
            <person name="Lee S."/>
            <person name="Kovar C."/>
            <person name="Wu Y."/>
            <person name="Scherer S.E."/>
            <person name="Worley K.C."/>
            <person name="Muzny D.M."/>
            <person name="Gibbs R."/>
        </authorList>
    </citation>
    <scope>NUCLEOTIDE SEQUENCE</scope>
    <source>
        <strain evidence="6">Brora</strain>
    </source>
</reference>
<proteinExistence type="predicted"/>
<dbReference type="AlphaFoldDB" id="T1IJN6"/>
<feature type="region of interest" description="Disordered" evidence="3">
    <location>
        <begin position="38"/>
        <end position="68"/>
    </location>
</feature>
<feature type="domain" description="CCHC-type" evidence="4">
    <location>
        <begin position="329"/>
        <end position="345"/>
    </location>
</feature>
<evidence type="ECO:0000313" key="5">
    <source>
        <dbReference type="EnsemblMetazoa" id="SMAR001106-PA"/>
    </source>
</evidence>
<dbReference type="GO" id="GO:0008270">
    <property type="term" value="F:zinc ion binding"/>
    <property type="evidence" value="ECO:0007669"/>
    <property type="project" value="UniProtKB-KW"/>
</dbReference>